<reference evidence="1" key="1">
    <citation type="submission" date="2022-10" db="EMBL/GenBank/DDBJ databases">
        <title>Genome Sequence of Xylaria curta.</title>
        <authorList>
            <person name="Buettner E."/>
        </authorList>
    </citation>
    <scope>NUCLEOTIDE SEQUENCE</scope>
    <source>
        <strain evidence="1">Babe10</strain>
    </source>
</reference>
<sequence>MSSPLRPRGFDPISISSSSPCLPPLDEIFCKNPRSSRLRTRNHATPIPADARTTFTSAAVVLRDAPEIDIDTEAITSSPPCRNGKTFKGRRRKASTSGTVSKDQGSHQSVTVIGSLSPNDKPWQKFRSTRSMQDGERPSSPTQSKTSTSTAQLAKTKGTVSRHFNMTKADSPFEDNTKEEKFEADIEPLASGVHADTASESAVPRRGEWTPPKANGPVVFDSDSDARELFSSVEKVPASKGVFKTLHSQYGRQSSDSTPEPCQQPQVEILKKRKRIEMVCTGQEEIKEQGPHEEVPSNVPQRSEPKAPAPKKKTRTITELATAPFAAPPTPNFDLAGPATKESMLDYFDSDGAVKALVEHQSAVMSQRKPKTKDIKQPLKTKRKKKAGTQANPILLSPSSALKQSSNQDFIFGTSSQLVQEESPTTLRYVQDAIRASNTLNSDPFDDGVSQRLWHAGARDDDGELIGLEVVDLQHGPATITERNSTATPAGQSFVDIDDILSPPDLAENVPSEPKRVNSHFFPSQSTKQTPGSAASESGRPVNAPNVGPRPNYELFTDAQLSRKITSYGFKPVKKRVAMIALLDHCWASKNEGMLASSTQRLSVSTLIPAPAQQKPVSDAPNKAAVKPRGGGRPKKSDDTAMPVAKPAPSNVPSPKRSRIASRKNDTSSTSTSNPVSLTSTPSPKRSRGRPRKSSTTSIEIPDSENETLSSVSSPEPVFSSPPPLDLTTSDEGDMSLTLSPTNQQAELFKHITMAVTSAPRSQDPSNPSWYEKMLLYDPIILEELASWLNGGELTRTGYDGEVSPFDVKKWCESKSVICLWRQNMNGKERKRY</sequence>
<name>A0ACC1PMR9_9PEZI</name>
<comment type="caution">
    <text evidence="1">The sequence shown here is derived from an EMBL/GenBank/DDBJ whole genome shotgun (WGS) entry which is preliminary data.</text>
</comment>
<evidence type="ECO:0000313" key="2">
    <source>
        <dbReference type="Proteomes" id="UP001143856"/>
    </source>
</evidence>
<proteinExistence type="predicted"/>
<dbReference type="EMBL" id="JAPDGR010000077">
    <property type="protein sequence ID" value="KAJ2996901.1"/>
    <property type="molecule type" value="Genomic_DNA"/>
</dbReference>
<dbReference type="Proteomes" id="UP001143856">
    <property type="component" value="Unassembled WGS sequence"/>
</dbReference>
<evidence type="ECO:0000313" key="1">
    <source>
        <dbReference type="EMBL" id="KAJ2996901.1"/>
    </source>
</evidence>
<keyword evidence="2" id="KW-1185">Reference proteome</keyword>
<protein>
    <submittedName>
        <fullName evidence="1">Uncharacterized protein</fullName>
    </submittedName>
</protein>
<organism evidence="1 2">
    <name type="scientific">Xylaria curta</name>
    <dbReference type="NCBI Taxonomy" id="42375"/>
    <lineage>
        <taxon>Eukaryota</taxon>
        <taxon>Fungi</taxon>
        <taxon>Dikarya</taxon>
        <taxon>Ascomycota</taxon>
        <taxon>Pezizomycotina</taxon>
        <taxon>Sordariomycetes</taxon>
        <taxon>Xylariomycetidae</taxon>
        <taxon>Xylariales</taxon>
        <taxon>Xylariaceae</taxon>
        <taxon>Xylaria</taxon>
    </lineage>
</organism>
<accession>A0ACC1PMR9</accession>
<gene>
    <name evidence="1" type="ORF">NUW58_g822</name>
</gene>